<dbReference type="RefSeq" id="WP_074604513.1">
    <property type="nucleotide sequence ID" value="NZ_FNGY01000001.1"/>
</dbReference>
<sequence>MTTAEHVKAITDRALYEQLANAVLRKKYEDLSNLIVGGLNEKGETVKGKLDSFCSVDGNKFHIVEHTTDDSNLERKWLYDKSTYKGKKPKSDTGNGDLIKVIERAKEIKQRIPSAEFTVYLTTNQMVDEALWEKVVACGENNDVSVELLELSAISSFLDLDAHGQYLRKQFLNIDRELLSIEKVFEILKQNLAQYKAESFIDSESLDKEWQLQDLVEHYYREPNLLTLIIADSGMGKSTLCYRLLDELISHPSFGFRVKPEMVLQANNVFHLIELFLKSYDDKLFVNDDFRKFFDEEELVIVVDDVNHCINRSEVLNKLISWSLEIKNDSRIIDFKILCPIWPRYFQQIENLEKKRAGFNYFKLPVPDNEVVESFIINGLSGKVKLTKPELKELCNRTGNDPLLIGFNLERIKKAGSYSINQGTLVLGDFVYDKLALSAERLNYPQFKQKNILTLIGETMLRNKNVDPSYDDLSTWFAHDSQTIALFDALATDRELLFVKEDGGIQFRHDRVRDFILSKGFSKLLFSIHDNDEIISDPFFSNLLAIAIADLKPVQEVLTIIGDKNPVALFYCIKYLQGESDVNYLQQVKDLLSKWVNQNDFPSNNSSMMASITWDLLDTDTSDMQSIISRLPSKRNINMANFKSGDCLSGIRYFANLGDFEPAIGNELRDQILDHVKHYHYNQIVRDLKSILLENELNEDTLKGGFLIAGYLKNSSLPRTLKIAWNTGDKKELCPYYLWSIINCINDETKDVLIDGLDYFINLPDEGHDHGYPKGVRNETEHEFSNVRWKLTDEQVAILDDLYTDYEFIILSIFELLDHPLALKRTIANIAGKIEEARPGSAFSVMYPSDKWAITRCGYRMPDKSLDYLRTYWMDHSNPDIRRRVSYKYWADNALPGDVIKYSKLVEQEDNVLYMSVIRQRMIASDFTVIDQYILNTDTTMLIQYAYHVWTDQLKKQVSFLFQMERNRSELTSMVEILTRLLMKIPVNDAEELLLENWDMINRNVYGVQVALYIQTECALKLVDKAIHEIDDPNSLFKHINSTFGFWNPTMQGRISNTFLKRLNPYLKYFSDYSLNSIAQICYRLGYKDWVLNDLLPFLKSEQQSYYLPNTQDLLAEMREEKYTKSHSARSWISTLNQRNLSIERITPALEIYAKEITTLHEFNFLADCLDGMGKRTHLHLFDVFVPSDEIRMVFSEIKESVTHMVKERSLN</sequence>
<accession>A0A1G9K684</accession>
<evidence type="ECO:0000313" key="2">
    <source>
        <dbReference type="Proteomes" id="UP000183200"/>
    </source>
</evidence>
<organism evidence="1 2">
    <name type="scientific">Pedobacter steynii</name>
    <dbReference type="NCBI Taxonomy" id="430522"/>
    <lineage>
        <taxon>Bacteria</taxon>
        <taxon>Pseudomonadati</taxon>
        <taxon>Bacteroidota</taxon>
        <taxon>Sphingobacteriia</taxon>
        <taxon>Sphingobacteriales</taxon>
        <taxon>Sphingobacteriaceae</taxon>
        <taxon>Pedobacter</taxon>
    </lineage>
</organism>
<evidence type="ECO:0000313" key="1">
    <source>
        <dbReference type="EMBL" id="SDL45281.1"/>
    </source>
</evidence>
<dbReference type="AlphaFoldDB" id="A0A1G9K684"/>
<dbReference type="OrthoDB" id="9757917at2"/>
<dbReference type="InterPro" id="IPR027417">
    <property type="entry name" value="P-loop_NTPase"/>
</dbReference>
<proteinExistence type="predicted"/>
<keyword evidence="2" id="KW-1185">Reference proteome</keyword>
<dbReference type="Gene3D" id="3.40.50.300">
    <property type="entry name" value="P-loop containing nucleotide triphosphate hydrolases"/>
    <property type="match status" value="1"/>
</dbReference>
<dbReference type="SUPFAM" id="SSF52540">
    <property type="entry name" value="P-loop containing nucleoside triphosphate hydrolases"/>
    <property type="match status" value="1"/>
</dbReference>
<gene>
    <name evidence="1" type="ORF">SAMN05421820_101483</name>
</gene>
<reference evidence="2" key="1">
    <citation type="submission" date="2016-10" db="EMBL/GenBank/DDBJ databases">
        <authorList>
            <person name="Varghese N."/>
            <person name="Submissions S."/>
        </authorList>
    </citation>
    <scope>NUCLEOTIDE SEQUENCE [LARGE SCALE GENOMIC DNA]</scope>
    <source>
        <strain evidence="2">DSM 19110</strain>
    </source>
</reference>
<dbReference type="EMBL" id="FNGY01000001">
    <property type="protein sequence ID" value="SDL45281.1"/>
    <property type="molecule type" value="Genomic_DNA"/>
</dbReference>
<dbReference type="Proteomes" id="UP000183200">
    <property type="component" value="Unassembled WGS sequence"/>
</dbReference>
<name>A0A1G9K684_9SPHI</name>
<protein>
    <submittedName>
        <fullName evidence="1">Uncharacterized protein</fullName>
    </submittedName>
</protein>